<feature type="domain" description="DZANK-type" evidence="2">
    <location>
        <begin position="3"/>
        <end position="46"/>
    </location>
</feature>
<dbReference type="InterPro" id="IPR036013">
    <property type="entry name" value="Band_7/SPFH_dom_sf"/>
</dbReference>
<proteinExistence type="predicted"/>
<feature type="compositionally biased region" description="Low complexity" evidence="1">
    <location>
        <begin position="556"/>
        <end position="575"/>
    </location>
</feature>
<dbReference type="InterPro" id="IPR025874">
    <property type="entry name" value="DZR"/>
</dbReference>
<dbReference type="SUPFAM" id="SSF117892">
    <property type="entry name" value="Band 7/SPFH domain"/>
    <property type="match status" value="1"/>
</dbReference>
<feature type="compositionally biased region" description="Basic and acidic residues" evidence="1">
    <location>
        <begin position="389"/>
        <end position="413"/>
    </location>
</feature>
<evidence type="ECO:0000313" key="4">
    <source>
        <dbReference type="Proteomes" id="UP001500420"/>
    </source>
</evidence>
<feature type="compositionally biased region" description="Basic and acidic residues" evidence="1">
    <location>
        <begin position="270"/>
        <end position="381"/>
    </location>
</feature>
<dbReference type="Pfam" id="PF12773">
    <property type="entry name" value="DZR"/>
    <property type="match status" value="1"/>
</dbReference>
<accession>A0AAV3TAP6</accession>
<feature type="compositionally biased region" description="Basic and acidic residues" evidence="1">
    <location>
        <begin position="528"/>
        <end position="547"/>
    </location>
</feature>
<evidence type="ECO:0000313" key="3">
    <source>
        <dbReference type="EMBL" id="GAA0669859.1"/>
    </source>
</evidence>
<dbReference type="Proteomes" id="UP001500420">
    <property type="component" value="Unassembled WGS sequence"/>
</dbReference>
<sequence>MNCPDCATDVGESAQYCPNCGARLAEHCPDCGADNPAAANFCAECGTDLSASASDDASDADAAADDAPEDVFRLTGGTFARRVSGDALEADGLLSRLKNEQRIKIEAGTEALVIRDGELAETLSAGEHTLDDITRQVAEARTSQSLSVVLVRRGDTPLTFAVSDLLTADGVQVSAELELVATVDDEESFFRNLMSGRDAVTRETFRSLLGPAIRDELEARVSEYERSELYGNDGLKRDLEAVVTDRLSDVLGRNGLELLSVRSFEYDDGREELREERTELANREERESLRDEAADLDKQARERETGDEIHAARQEARQELTENAASHEVEKQEVEHDHEIDDAEREHRHEAEREDVEHTQEIETRRTEGEVDRRELEHEQDVSEMEDMIELKDEKERLDVEREKERLDARDDVDAQTLASLEDADDSVADIARMEAAEDLSAEQLDSLGARESDELAKARQEANSAEVERKRVEDQKEFRDDLKDVAGDAMDRTQETTESAMDNMGETATEAARDGPVPDDEDDEDDERSRGRGGGDAEPQDADRSGASDGGGADAGTSDATETADASGATGAGSRECPDCGASVAADDGFCTDCGATLGE</sequence>
<feature type="compositionally biased region" description="Acidic residues" evidence="1">
    <location>
        <begin position="518"/>
        <end position="527"/>
    </location>
</feature>
<feature type="compositionally biased region" description="Basic and acidic residues" evidence="1">
    <location>
        <begin position="449"/>
        <end position="496"/>
    </location>
</feature>
<reference evidence="3 4" key="1">
    <citation type="journal article" date="2019" name="Int. J. Syst. Evol. Microbiol.">
        <title>The Global Catalogue of Microorganisms (GCM) 10K type strain sequencing project: providing services to taxonomists for standard genome sequencing and annotation.</title>
        <authorList>
            <consortium name="The Broad Institute Genomics Platform"/>
            <consortium name="The Broad Institute Genome Sequencing Center for Infectious Disease"/>
            <person name="Wu L."/>
            <person name="Ma J."/>
        </authorList>
    </citation>
    <scope>NUCLEOTIDE SEQUENCE [LARGE SCALE GENOMIC DNA]</scope>
    <source>
        <strain evidence="3 4">JCM 16328</strain>
    </source>
</reference>
<organism evidence="3 4">
    <name type="scientific">Natronoarchaeum mannanilyticum</name>
    <dbReference type="NCBI Taxonomy" id="926360"/>
    <lineage>
        <taxon>Archaea</taxon>
        <taxon>Methanobacteriati</taxon>
        <taxon>Methanobacteriota</taxon>
        <taxon>Stenosarchaea group</taxon>
        <taxon>Halobacteria</taxon>
        <taxon>Halobacteriales</taxon>
        <taxon>Natronoarchaeaceae</taxon>
    </lineage>
</organism>
<keyword evidence="4" id="KW-1185">Reference proteome</keyword>
<evidence type="ECO:0000259" key="2">
    <source>
        <dbReference type="Pfam" id="PF12773"/>
    </source>
</evidence>
<comment type="caution">
    <text evidence="3">The sequence shown here is derived from an EMBL/GenBank/DDBJ whole genome shotgun (WGS) entry which is preliminary data.</text>
</comment>
<dbReference type="AlphaFoldDB" id="A0AAV3TAP6"/>
<feature type="region of interest" description="Disordered" evidence="1">
    <location>
        <begin position="270"/>
        <end position="427"/>
    </location>
</feature>
<feature type="region of interest" description="Disordered" evidence="1">
    <location>
        <begin position="442"/>
        <end position="583"/>
    </location>
</feature>
<evidence type="ECO:0000256" key="1">
    <source>
        <dbReference type="SAM" id="MobiDB-lite"/>
    </source>
</evidence>
<name>A0AAV3TAP6_9EURY</name>
<protein>
    <recommendedName>
        <fullName evidence="2">DZANK-type domain-containing protein</fullName>
    </recommendedName>
</protein>
<gene>
    <name evidence="3" type="ORF">GCM10009020_14950</name>
</gene>
<dbReference type="RefSeq" id="WP_343773318.1">
    <property type="nucleotide sequence ID" value="NZ_BAAADV010000001.1"/>
</dbReference>
<dbReference type="EMBL" id="BAAADV010000001">
    <property type="protein sequence ID" value="GAA0669859.1"/>
    <property type="molecule type" value="Genomic_DNA"/>
</dbReference>